<sequence length="223" mass="26419">MDNSKLKKMLIASIIGNILLVFLNIQVFNQKHSSNVIDTQKKEDKSKWTDIENIYPVCKVHNNNTSYSGQLKPEWYCYWFNPITYKYTYLEKTLITSPSDGVFYFSNEYTPTIELRHKASDISVPVDIYAKQLLDRLERESNAKIFLPKEAKQIKSKKLEKWTSFITVIPKDNSKDIETFLLSFIKKEEVLWTVFVEYPNDDKKYWYIDEKTFDLIDKITSTF</sequence>
<dbReference type="EMBL" id="KJ603229">
    <property type="protein sequence ID" value="AHZ95192.1"/>
    <property type="molecule type" value="Genomic_DNA"/>
</dbReference>
<accession>A0A088CC21</accession>
<dbReference type="Proteomes" id="UP000029366">
    <property type="component" value="Segment"/>
</dbReference>
<dbReference type="KEGG" id="vg:22277191"/>
<evidence type="ECO:0000313" key="3">
    <source>
        <dbReference type="Proteomes" id="UP000029366"/>
    </source>
</evidence>
<name>A0A088CC21_9CAUD</name>
<keyword evidence="1" id="KW-0812">Transmembrane</keyword>
<evidence type="ECO:0000256" key="1">
    <source>
        <dbReference type="SAM" id="Phobius"/>
    </source>
</evidence>
<organism evidence="2 3">
    <name type="scientific">Shigella phage POCJ13</name>
    <dbReference type="NCBI Taxonomy" id="1498227"/>
    <lineage>
        <taxon>Viruses</taxon>
        <taxon>Duplodnaviria</taxon>
        <taxon>Heunggongvirae</taxon>
        <taxon>Uroviricota</taxon>
        <taxon>Caudoviricetes</taxon>
        <taxon>Sepvirinae</taxon>
        <taxon>Diegovirus</taxon>
        <taxon>Diegovirus POCJ13</taxon>
    </lineage>
</organism>
<proteinExistence type="predicted"/>
<dbReference type="OrthoDB" id="29986at10239"/>
<reference evidence="2 3" key="1">
    <citation type="journal article" date="2014" name="Emerg. Infect. Dis.">
        <title>Clinical Isolates of Shiga Toxin 1a-Producing Shigella flexneri with an Epidemiological Link to Recent Travel to Hispaniola.</title>
        <authorList>
            <person name="Gray M.D."/>
            <person name="Lampel K.A."/>
            <person name="Strockbine N.A."/>
            <person name="Fernandez R.E."/>
            <person name="Melton-Celsa A.R."/>
            <person name="Maurelli A.T."/>
        </authorList>
    </citation>
    <scope>NUCLEOTIDE SEQUENCE [LARGE SCALE GENOMIC DNA]</scope>
</reference>
<protein>
    <submittedName>
        <fullName evidence="2">Uncharacterized protein</fullName>
    </submittedName>
</protein>
<dbReference type="GeneID" id="22277191"/>
<keyword evidence="3" id="KW-1185">Reference proteome</keyword>
<dbReference type="RefSeq" id="YP_009100248.1">
    <property type="nucleotide sequence ID" value="NC_025434.1"/>
</dbReference>
<feature type="transmembrane region" description="Helical" evidence="1">
    <location>
        <begin position="9"/>
        <end position="28"/>
    </location>
</feature>
<keyword evidence="1" id="KW-0472">Membrane</keyword>
<keyword evidence="1" id="KW-1133">Transmembrane helix</keyword>
<evidence type="ECO:0000313" key="2">
    <source>
        <dbReference type="EMBL" id="AHZ95192.1"/>
    </source>
</evidence>